<proteinExistence type="predicted"/>
<dbReference type="EMBL" id="CAJEWN010000179">
    <property type="protein sequence ID" value="CAD2171166.1"/>
    <property type="molecule type" value="Genomic_DNA"/>
</dbReference>
<reference evidence="1 2" key="1">
    <citation type="submission" date="2020-08" db="EMBL/GenBank/DDBJ databases">
        <authorList>
            <person name="Koutsovoulos G."/>
            <person name="Danchin GJ E."/>
        </authorList>
    </citation>
    <scope>NUCLEOTIDE SEQUENCE [LARGE SCALE GENOMIC DNA]</scope>
</reference>
<accession>A0A6V7V852</accession>
<comment type="caution">
    <text evidence="1">The sequence shown here is derived from an EMBL/GenBank/DDBJ whole genome shotgun (WGS) entry which is preliminary data.</text>
</comment>
<dbReference type="AlphaFoldDB" id="A0A6V7V852"/>
<name>A0A6V7V852_MELEN</name>
<dbReference type="Proteomes" id="UP000580250">
    <property type="component" value="Unassembled WGS sequence"/>
</dbReference>
<gene>
    <name evidence="1" type="ORF">MENT_LOCUS22612</name>
</gene>
<evidence type="ECO:0000313" key="2">
    <source>
        <dbReference type="Proteomes" id="UP000580250"/>
    </source>
</evidence>
<protein>
    <submittedName>
        <fullName evidence="1">Uncharacterized protein</fullName>
    </submittedName>
</protein>
<sequence length="53" mass="6405">MLLYFIMSQQSFCSFNKRLMKSQTTTKRSYFCTIIPFQIKTNVKRSPIFIRKC</sequence>
<organism evidence="1 2">
    <name type="scientific">Meloidogyne enterolobii</name>
    <name type="common">Root-knot nematode worm</name>
    <name type="synonym">Meloidogyne mayaguensis</name>
    <dbReference type="NCBI Taxonomy" id="390850"/>
    <lineage>
        <taxon>Eukaryota</taxon>
        <taxon>Metazoa</taxon>
        <taxon>Ecdysozoa</taxon>
        <taxon>Nematoda</taxon>
        <taxon>Chromadorea</taxon>
        <taxon>Rhabditida</taxon>
        <taxon>Tylenchina</taxon>
        <taxon>Tylenchomorpha</taxon>
        <taxon>Tylenchoidea</taxon>
        <taxon>Meloidogynidae</taxon>
        <taxon>Meloidogyninae</taxon>
        <taxon>Meloidogyne</taxon>
    </lineage>
</organism>
<evidence type="ECO:0000313" key="1">
    <source>
        <dbReference type="EMBL" id="CAD2171166.1"/>
    </source>
</evidence>